<gene>
    <name evidence="3" type="ORF">PPYR_09109</name>
</gene>
<feature type="domain" description="DDE-1" evidence="2">
    <location>
        <begin position="12"/>
        <end position="134"/>
    </location>
</feature>
<dbReference type="Proteomes" id="UP000327044">
    <property type="component" value="Unassembled WGS sequence"/>
</dbReference>
<keyword evidence="4" id="KW-1185">Reference proteome</keyword>
<dbReference type="GO" id="GO:0003677">
    <property type="term" value="F:DNA binding"/>
    <property type="evidence" value="ECO:0007669"/>
    <property type="project" value="TreeGrafter"/>
</dbReference>
<dbReference type="GO" id="GO:0005634">
    <property type="term" value="C:nucleus"/>
    <property type="evidence" value="ECO:0007669"/>
    <property type="project" value="TreeGrafter"/>
</dbReference>
<feature type="compositionally biased region" description="Basic residues" evidence="1">
    <location>
        <begin position="304"/>
        <end position="316"/>
    </location>
</feature>
<feature type="compositionally biased region" description="Polar residues" evidence="1">
    <location>
        <begin position="213"/>
        <end position="222"/>
    </location>
</feature>
<reference evidence="3 4" key="1">
    <citation type="journal article" date="2018" name="Elife">
        <title>Firefly genomes illuminate parallel origins of bioluminescence in beetles.</title>
        <authorList>
            <person name="Fallon T.R."/>
            <person name="Lower S.E."/>
            <person name="Chang C.H."/>
            <person name="Bessho-Uehara M."/>
            <person name="Martin G.J."/>
            <person name="Bewick A.J."/>
            <person name="Behringer M."/>
            <person name="Debat H.J."/>
            <person name="Wong I."/>
            <person name="Day J.C."/>
            <person name="Suvorov A."/>
            <person name="Silva C.J."/>
            <person name="Stanger-Hall K.F."/>
            <person name="Hall D.W."/>
            <person name="Schmitz R.J."/>
            <person name="Nelson D.R."/>
            <person name="Lewis S.M."/>
            <person name="Shigenobu S."/>
            <person name="Bybee S.M."/>
            <person name="Larracuente A.M."/>
            <person name="Oba Y."/>
            <person name="Weng J.K."/>
        </authorList>
    </citation>
    <scope>NUCLEOTIDE SEQUENCE [LARGE SCALE GENOMIC DNA]</scope>
    <source>
        <strain evidence="3">1611_PpyrPB1</strain>
        <tissue evidence="3">Whole body</tissue>
    </source>
</reference>
<feature type="region of interest" description="Disordered" evidence="1">
    <location>
        <begin position="166"/>
        <end position="336"/>
    </location>
</feature>
<name>A0A5N4ALD7_PHOPY</name>
<feature type="compositionally biased region" description="Basic and acidic residues" evidence="1">
    <location>
        <begin position="240"/>
        <end position="249"/>
    </location>
</feature>
<dbReference type="InterPro" id="IPR004875">
    <property type="entry name" value="DDE_SF_endonuclease_dom"/>
</dbReference>
<evidence type="ECO:0000313" key="3">
    <source>
        <dbReference type="EMBL" id="KAB0798116.1"/>
    </source>
</evidence>
<evidence type="ECO:0000313" key="4">
    <source>
        <dbReference type="Proteomes" id="UP000327044"/>
    </source>
</evidence>
<dbReference type="Pfam" id="PF03184">
    <property type="entry name" value="DDE_1"/>
    <property type="match status" value="1"/>
</dbReference>
<sequence length="421" mass="47084">MRGAPVNSVSHLTQSGWMDQEGFIMYLRHFATYSHCSPENPVLLILDGHASHKTLSAILKARELGIQLLTIPPHTSHRLQPLDRTFFGPLNIFYNQECSRFMTNNPGKRISVYDIAELFNKGYLKAATMNNAIKGFQTTGIWPFNNELFTEVDYVNVYDKDKENIINSENTIETHPPDREQPRETTPPPGDENPLERYLNTPTRNNEKPQEEIPSSCSTKASRLSRVEEISPLPIATRSGQEKGRKVQKSDILTSTPYKDALESPQNVDGKKRKAASKKLDSDNGTKSITKSIGTKPSVSISKPTKKAKKSKKYKRTASSSSSNMSDEMSIRDSSSDDDIPIHFCLICKEQLAEPPDQEIIMCAMGRGKVDQVGKFRSEALSNLNFALNGRFKLATHIAAITGIVKYVLKCMRTFITVSPV</sequence>
<evidence type="ECO:0000259" key="2">
    <source>
        <dbReference type="Pfam" id="PF03184"/>
    </source>
</evidence>
<feature type="compositionally biased region" description="Low complexity" evidence="1">
    <location>
        <begin position="317"/>
        <end position="328"/>
    </location>
</feature>
<dbReference type="InterPro" id="IPR050863">
    <property type="entry name" value="CenT-Element_Derived"/>
</dbReference>
<evidence type="ECO:0000256" key="1">
    <source>
        <dbReference type="SAM" id="MobiDB-lite"/>
    </source>
</evidence>
<dbReference type="AlphaFoldDB" id="A0A5N4ALD7"/>
<proteinExistence type="predicted"/>
<protein>
    <recommendedName>
        <fullName evidence="2">DDE-1 domain-containing protein</fullName>
    </recommendedName>
</protein>
<feature type="compositionally biased region" description="Polar residues" evidence="1">
    <location>
        <begin position="285"/>
        <end position="299"/>
    </location>
</feature>
<dbReference type="PANTHER" id="PTHR19303:SF74">
    <property type="entry name" value="POGO TRANSPOSABLE ELEMENT WITH KRAB DOMAIN"/>
    <property type="match status" value="1"/>
</dbReference>
<dbReference type="PANTHER" id="PTHR19303">
    <property type="entry name" value="TRANSPOSON"/>
    <property type="match status" value="1"/>
</dbReference>
<comment type="caution">
    <text evidence="3">The sequence shown here is derived from an EMBL/GenBank/DDBJ whole genome shotgun (WGS) entry which is preliminary data.</text>
</comment>
<dbReference type="InParanoid" id="A0A5N4ALD7"/>
<organism evidence="3 4">
    <name type="scientific">Photinus pyralis</name>
    <name type="common">Common eastern firefly</name>
    <name type="synonym">Lampyris pyralis</name>
    <dbReference type="NCBI Taxonomy" id="7054"/>
    <lineage>
        <taxon>Eukaryota</taxon>
        <taxon>Metazoa</taxon>
        <taxon>Ecdysozoa</taxon>
        <taxon>Arthropoda</taxon>
        <taxon>Hexapoda</taxon>
        <taxon>Insecta</taxon>
        <taxon>Pterygota</taxon>
        <taxon>Neoptera</taxon>
        <taxon>Endopterygota</taxon>
        <taxon>Coleoptera</taxon>
        <taxon>Polyphaga</taxon>
        <taxon>Elateriformia</taxon>
        <taxon>Elateroidea</taxon>
        <taxon>Lampyridae</taxon>
        <taxon>Lampyrinae</taxon>
        <taxon>Photinus</taxon>
    </lineage>
</organism>
<dbReference type="EMBL" id="VVIM01000006">
    <property type="protein sequence ID" value="KAB0798116.1"/>
    <property type="molecule type" value="Genomic_DNA"/>
</dbReference>
<accession>A0A5N4ALD7</accession>